<evidence type="ECO:0000313" key="14">
    <source>
        <dbReference type="EMBL" id="ROR81451.1"/>
    </source>
</evidence>
<keyword evidence="12" id="KW-1208">Phospholipid metabolism</keyword>
<evidence type="ECO:0000256" key="4">
    <source>
        <dbReference type="ARBA" id="ARBA00022679"/>
    </source>
</evidence>
<dbReference type="PANTHER" id="PTHR12358">
    <property type="entry name" value="SPHINGOSINE KINASE"/>
    <property type="match status" value="1"/>
</dbReference>
<dbReference type="RefSeq" id="WP_085510603.1">
    <property type="nucleotide sequence ID" value="NZ_FXAP01000001.1"/>
</dbReference>
<organism evidence="14 15">
    <name type="scientific">Plantibacter flavus</name>
    <dbReference type="NCBI Taxonomy" id="150123"/>
    <lineage>
        <taxon>Bacteria</taxon>
        <taxon>Bacillati</taxon>
        <taxon>Actinomycetota</taxon>
        <taxon>Actinomycetes</taxon>
        <taxon>Micrococcales</taxon>
        <taxon>Microbacteriaceae</taxon>
        <taxon>Plantibacter</taxon>
    </lineage>
</organism>
<evidence type="ECO:0000256" key="2">
    <source>
        <dbReference type="ARBA" id="ARBA00005983"/>
    </source>
</evidence>
<dbReference type="GO" id="GO:0008654">
    <property type="term" value="P:phospholipid biosynthetic process"/>
    <property type="evidence" value="ECO:0007669"/>
    <property type="project" value="UniProtKB-KW"/>
</dbReference>
<evidence type="ECO:0000259" key="13">
    <source>
        <dbReference type="PROSITE" id="PS50146"/>
    </source>
</evidence>
<dbReference type="Gene3D" id="2.60.200.40">
    <property type="match status" value="1"/>
</dbReference>
<dbReference type="PROSITE" id="PS50146">
    <property type="entry name" value="DAGK"/>
    <property type="match status" value="1"/>
</dbReference>
<keyword evidence="7 14" id="KW-0418">Kinase</keyword>
<dbReference type="InterPro" id="IPR017438">
    <property type="entry name" value="ATP-NAD_kinase_N"/>
</dbReference>
<evidence type="ECO:0000256" key="12">
    <source>
        <dbReference type="ARBA" id="ARBA00023264"/>
    </source>
</evidence>
<gene>
    <name evidence="14" type="ORF">EDD42_1512</name>
</gene>
<evidence type="ECO:0000313" key="15">
    <source>
        <dbReference type="Proteomes" id="UP000266915"/>
    </source>
</evidence>
<dbReference type="InterPro" id="IPR005218">
    <property type="entry name" value="Diacylglycerol/lipid_kinase"/>
</dbReference>
<keyword evidence="10" id="KW-0443">Lipid metabolism</keyword>
<dbReference type="EMBL" id="RKHL01000001">
    <property type="protein sequence ID" value="ROR81451.1"/>
    <property type="molecule type" value="Genomic_DNA"/>
</dbReference>
<evidence type="ECO:0000256" key="9">
    <source>
        <dbReference type="ARBA" id="ARBA00022842"/>
    </source>
</evidence>
<keyword evidence="6" id="KW-0547">Nucleotide-binding</keyword>
<protein>
    <submittedName>
        <fullName evidence="14">Diacylglycerol kinase</fullName>
    </submittedName>
</protein>
<evidence type="ECO:0000256" key="8">
    <source>
        <dbReference type="ARBA" id="ARBA00022840"/>
    </source>
</evidence>
<dbReference type="GO" id="GO:0004143">
    <property type="term" value="F:ATP-dependent diacylglycerol kinase activity"/>
    <property type="evidence" value="ECO:0007669"/>
    <property type="project" value="TreeGrafter"/>
</dbReference>
<dbReference type="InterPro" id="IPR016064">
    <property type="entry name" value="NAD/diacylglycerol_kinase_sf"/>
</dbReference>
<reference evidence="14 15" key="1">
    <citation type="submission" date="2018-11" db="EMBL/GenBank/DDBJ databases">
        <title>Sequencing the genomes of 1000 actinobacteria strains.</title>
        <authorList>
            <person name="Klenk H.-P."/>
        </authorList>
    </citation>
    <scope>NUCLEOTIDE SEQUENCE [LARGE SCALE GENOMIC DNA]</scope>
    <source>
        <strain evidence="14 15">DSM 14012</strain>
    </source>
</reference>
<keyword evidence="5" id="KW-0479">Metal-binding</keyword>
<accession>A0A3N2C1R6</accession>
<comment type="cofactor">
    <cofactor evidence="1">
        <name>Mg(2+)</name>
        <dbReference type="ChEBI" id="CHEBI:18420"/>
    </cofactor>
</comment>
<dbReference type="Proteomes" id="UP000266915">
    <property type="component" value="Unassembled WGS sequence"/>
</dbReference>
<evidence type="ECO:0000256" key="1">
    <source>
        <dbReference type="ARBA" id="ARBA00001946"/>
    </source>
</evidence>
<dbReference type="InterPro" id="IPR045540">
    <property type="entry name" value="YegS/DAGK_C"/>
</dbReference>
<dbReference type="GO" id="GO:0005886">
    <property type="term" value="C:plasma membrane"/>
    <property type="evidence" value="ECO:0007669"/>
    <property type="project" value="TreeGrafter"/>
</dbReference>
<evidence type="ECO:0000256" key="11">
    <source>
        <dbReference type="ARBA" id="ARBA00023209"/>
    </source>
</evidence>
<dbReference type="SUPFAM" id="SSF111331">
    <property type="entry name" value="NAD kinase/diacylglycerol kinase-like"/>
    <property type="match status" value="1"/>
</dbReference>
<dbReference type="GO" id="GO:0046872">
    <property type="term" value="F:metal ion binding"/>
    <property type="evidence" value="ECO:0007669"/>
    <property type="project" value="UniProtKB-KW"/>
</dbReference>
<dbReference type="NCBIfam" id="TIGR00147">
    <property type="entry name" value="YegS/Rv2252/BmrU family lipid kinase"/>
    <property type="match status" value="1"/>
</dbReference>
<keyword evidence="8" id="KW-0067">ATP-binding</keyword>
<dbReference type="PANTHER" id="PTHR12358:SF106">
    <property type="entry name" value="LIPID KINASE YEGS"/>
    <property type="match status" value="1"/>
</dbReference>
<dbReference type="InterPro" id="IPR001206">
    <property type="entry name" value="Diacylglycerol_kinase_cat_dom"/>
</dbReference>
<proteinExistence type="inferred from homology"/>
<keyword evidence="11" id="KW-0594">Phospholipid biosynthesis</keyword>
<dbReference type="Gene3D" id="3.40.50.10330">
    <property type="entry name" value="Probable inorganic polyphosphate/atp-NAD kinase, domain 1"/>
    <property type="match status" value="1"/>
</dbReference>
<name>A0A3N2C1R6_9MICO</name>
<keyword evidence="4" id="KW-0808">Transferase</keyword>
<keyword evidence="3" id="KW-0444">Lipid biosynthesis</keyword>
<evidence type="ECO:0000256" key="3">
    <source>
        <dbReference type="ARBA" id="ARBA00022516"/>
    </source>
</evidence>
<evidence type="ECO:0000256" key="6">
    <source>
        <dbReference type="ARBA" id="ARBA00022741"/>
    </source>
</evidence>
<keyword evidence="15" id="KW-1185">Reference proteome</keyword>
<comment type="similarity">
    <text evidence="2">Belongs to the diacylglycerol/lipid kinase family.</text>
</comment>
<evidence type="ECO:0000256" key="5">
    <source>
        <dbReference type="ARBA" id="ARBA00022723"/>
    </source>
</evidence>
<dbReference type="AlphaFoldDB" id="A0A3N2C1R6"/>
<evidence type="ECO:0000256" key="10">
    <source>
        <dbReference type="ARBA" id="ARBA00023098"/>
    </source>
</evidence>
<dbReference type="InterPro" id="IPR050187">
    <property type="entry name" value="Lipid_Phosphate_FormReg"/>
</dbReference>
<sequence length="300" mass="31522">MTTQPRRIGVAINPTASFGSTRAVGPMVLDALEQAGHRAVRLQEQTVGQLRSAVQTAIEAGLDALVVVGGDGMVSLAVEAVRDSGLPFGVVPSGTGNDIARGLGIPLGDPTAAIASLLRALEGEPRVIDAGTVTDGERTTWFVGAVSAGFDALVNERANRMRRPRGRSRYTIAILRELLALRARRYELTVDGAPETVDAVLLAVANNTSIGGGMLIAPQADLADGRFDLFVVAPVSRFRFLRLFPKVFSGAHTDLDIVRLSRVRSVSIAADGITAYADGERIGPLPVTIDVVPGALRVLA</sequence>
<comment type="caution">
    <text evidence="14">The sequence shown here is derived from an EMBL/GenBank/DDBJ whole genome shotgun (WGS) entry which is preliminary data.</text>
</comment>
<keyword evidence="9" id="KW-0460">Magnesium</keyword>
<dbReference type="Pfam" id="PF19279">
    <property type="entry name" value="YegS_C"/>
    <property type="match status" value="1"/>
</dbReference>
<feature type="domain" description="DAGKc" evidence="13">
    <location>
        <begin position="3"/>
        <end position="137"/>
    </location>
</feature>
<dbReference type="GO" id="GO:0005524">
    <property type="term" value="F:ATP binding"/>
    <property type="evidence" value="ECO:0007669"/>
    <property type="project" value="UniProtKB-KW"/>
</dbReference>
<dbReference type="Pfam" id="PF00781">
    <property type="entry name" value="DAGK_cat"/>
    <property type="match status" value="1"/>
</dbReference>
<dbReference type="SMART" id="SM00046">
    <property type="entry name" value="DAGKc"/>
    <property type="match status" value="1"/>
</dbReference>
<evidence type="ECO:0000256" key="7">
    <source>
        <dbReference type="ARBA" id="ARBA00022777"/>
    </source>
</evidence>